<dbReference type="Gene3D" id="3.90.740.10">
    <property type="entry name" value="Valyl/Leucyl/Isoleucyl-tRNA synthetase, editing domain"/>
    <property type="match status" value="1"/>
</dbReference>
<keyword evidence="7 13" id="KW-0175">Coiled coil</keyword>
<keyword evidence="3 17" id="KW-0436">Ligase</keyword>
<evidence type="ECO:0000256" key="4">
    <source>
        <dbReference type="ARBA" id="ARBA00022741"/>
    </source>
</evidence>
<dbReference type="Pfam" id="PF08264">
    <property type="entry name" value="Anticodon_1"/>
    <property type="match status" value="1"/>
</dbReference>
<evidence type="ECO:0000256" key="2">
    <source>
        <dbReference type="ARBA" id="ARBA00022490"/>
    </source>
</evidence>
<evidence type="ECO:0000256" key="9">
    <source>
        <dbReference type="ARBA" id="ARBA00024407"/>
    </source>
</evidence>
<evidence type="ECO:0000313" key="17">
    <source>
        <dbReference type="EMBL" id="RKX69172.1"/>
    </source>
</evidence>
<protein>
    <recommendedName>
        <fullName evidence="9 12">Valine--tRNA ligase</fullName>
        <ecNumber evidence="1 12">6.1.1.9</ecNumber>
    </recommendedName>
</protein>
<dbReference type="InterPro" id="IPR010978">
    <property type="entry name" value="tRNA-bd_arm"/>
</dbReference>
<dbReference type="InterPro" id="IPR019499">
    <property type="entry name" value="Val-tRNA_synth_tRNA-bd"/>
</dbReference>
<evidence type="ECO:0000256" key="1">
    <source>
        <dbReference type="ARBA" id="ARBA00013169"/>
    </source>
</evidence>
<dbReference type="Gene3D" id="1.10.730.10">
    <property type="entry name" value="Isoleucyl-tRNA Synthetase, Domain 1"/>
    <property type="match status" value="1"/>
</dbReference>
<evidence type="ECO:0000259" key="16">
    <source>
        <dbReference type="Pfam" id="PF10458"/>
    </source>
</evidence>
<dbReference type="Pfam" id="PF10458">
    <property type="entry name" value="Val_tRNA-synt_C"/>
    <property type="match status" value="1"/>
</dbReference>
<evidence type="ECO:0000256" key="8">
    <source>
        <dbReference type="ARBA" id="ARBA00023146"/>
    </source>
</evidence>
<evidence type="ECO:0000256" key="7">
    <source>
        <dbReference type="ARBA" id="ARBA00023054"/>
    </source>
</evidence>
<feature type="non-terminal residue" evidence="17">
    <location>
        <position position="1"/>
    </location>
</feature>
<evidence type="ECO:0000259" key="14">
    <source>
        <dbReference type="Pfam" id="PF00133"/>
    </source>
</evidence>
<dbReference type="EC" id="6.1.1.9" evidence="1 12"/>
<comment type="caution">
    <text evidence="17">The sequence shown here is derived from an EMBL/GenBank/DDBJ whole genome shotgun (WGS) entry which is preliminary data.</text>
</comment>
<keyword evidence="2" id="KW-0963">Cytoplasm</keyword>
<dbReference type="InterPro" id="IPR009080">
    <property type="entry name" value="tRNAsynth_Ia_anticodon-bd"/>
</dbReference>
<evidence type="ECO:0000256" key="10">
    <source>
        <dbReference type="ARBA" id="ARBA00047552"/>
    </source>
</evidence>
<dbReference type="InterPro" id="IPR013155">
    <property type="entry name" value="M/V/L/I-tRNA-synth_anticd-bd"/>
</dbReference>
<dbReference type="EMBL" id="QNBD01000212">
    <property type="protein sequence ID" value="RKX69172.1"/>
    <property type="molecule type" value="Genomic_DNA"/>
</dbReference>
<feature type="domain" description="Aminoacyl-tRNA synthetase class Ia" evidence="14">
    <location>
        <begin position="1"/>
        <end position="390"/>
    </location>
</feature>
<dbReference type="GO" id="GO:0005524">
    <property type="term" value="F:ATP binding"/>
    <property type="evidence" value="ECO:0007669"/>
    <property type="project" value="UniProtKB-KW"/>
</dbReference>
<name>A0A660SF54_UNCT6</name>
<dbReference type="PANTHER" id="PTHR11946:SF93">
    <property type="entry name" value="VALINE--TRNA LIGASE, CHLOROPLASTIC_MITOCHONDRIAL 2"/>
    <property type="match status" value="1"/>
</dbReference>
<evidence type="ECO:0000313" key="18">
    <source>
        <dbReference type="Proteomes" id="UP000271125"/>
    </source>
</evidence>
<evidence type="ECO:0000256" key="11">
    <source>
        <dbReference type="ARBA" id="ARBA00060830"/>
    </source>
</evidence>
<proteinExistence type="inferred from homology"/>
<dbReference type="NCBIfam" id="NF004349">
    <property type="entry name" value="PRK05729.1"/>
    <property type="match status" value="1"/>
</dbReference>
<dbReference type="PRINTS" id="PR00986">
    <property type="entry name" value="TRNASYNTHVAL"/>
</dbReference>
<feature type="coiled-coil region" evidence="13">
    <location>
        <begin position="646"/>
        <end position="708"/>
    </location>
</feature>
<dbReference type="AlphaFoldDB" id="A0A660SF54"/>
<sequence length="713" mass="83368">IINWCPRCETALSDDEVDYEELESYLWYIKYPIKNKKNEFVVVATTRPETMLGDTAVAVNPNDKRYKHLIGEKVIIPLVEREVPIISDDYVDKEFGTGCVKVTPAHDPNDFKIGLRHNLEQVLIMDEKAVMNRNAGIDYEGMNRFECREKVVEDLKERKLLEKVEKYSHSIGHCYRCHTVIEPYLSNQWFVKMKPLAKKAIEVVKEGKIKFQPPRWEKVYYNWMENIRDWCISRQIWWGHRIPAYYCDNCGKMFVAKQAPDKCTECNGNKFTQDPDVLDTWFSSWLWPFSTMGWPERAKELDYFYPTDLLVTAPGIIFFWVARMIMASMEFVGKIPFKTVFLHGMVLDEQMRKMEKSLGNSPDPIDVIEKFGADALRFSMVFNTPKGNDVVYTDSLVETGRNFANKIWNAARFAITNSENIAGMPEPENMKIDLADRWILHRLHTVIYDVSKAYDEYRFNDAAHILYNFFWNEYCAWYLEIIKDRFYHSDDISIKRTAKYLMLKVLDYSARMLHPIMPFITEEIWQRIQKFCSDSTAESIMQVSFPVADKEQLFPEDARKMELIIKVITAIRGIRKDMNVPLREKVETVIKVVKGGKRLILQDNRHYIKIMAKVSDIYIGDDVVKPSKSATAVVDDVEIYMPLAGIIDLEKERDRLLKKLSKVESNLNNCVKKLNNKDFVNNAPQSVVQEERERKENLEITSEKLKANIAFLE</sequence>
<reference evidence="17 18" key="1">
    <citation type="submission" date="2018-06" db="EMBL/GenBank/DDBJ databases">
        <title>Extensive metabolic versatility and redundancy in microbially diverse, dynamic hydrothermal sediments.</title>
        <authorList>
            <person name="Dombrowski N."/>
            <person name="Teske A."/>
            <person name="Baker B.J."/>
        </authorList>
    </citation>
    <scope>NUCLEOTIDE SEQUENCE [LARGE SCALE GENOMIC DNA]</scope>
    <source>
        <strain evidence="17">B10_G13</strain>
    </source>
</reference>
<keyword evidence="4" id="KW-0547">Nucleotide-binding</keyword>
<dbReference type="InterPro" id="IPR014729">
    <property type="entry name" value="Rossmann-like_a/b/a_fold"/>
</dbReference>
<evidence type="ECO:0000256" key="6">
    <source>
        <dbReference type="ARBA" id="ARBA00022917"/>
    </source>
</evidence>
<keyword evidence="5" id="KW-0067">ATP-binding</keyword>
<dbReference type="Proteomes" id="UP000271125">
    <property type="component" value="Unassembled WGS sequence"/>
</dbReference>
<dbReference type="GO" id="GO:0006438">
    <property type="term" value="P:valyl-tRNA aminoacylation"/>
    <property type="evidence" value="ECO:0007669"/>
    <property type="project" value="UniProtKB-UniRule"/>
</dbReference>
<comment type="similarity">
    <text evidence="11">Belongs to the class-I aminoacyl-tRNA synthetase family. ValS type 1 subfamily.</text>
</comment>
<evidence type="ECO:0000256" key="13">
    <source>
        <dbReference type="SAM" id="Coils"/>
    </source>
</evidence>
<keyword evidence="8" id="KW-0030">Aminoacyl-tRNA synthetase</keyword>
<dbReference type="Gene3D" id="3.40.50.620">
    <property type="entry name" value="HUPs"/>
    <property type="match status" value="1"/>
</dbReference>
<comment type="catalytic activity">
    <reaction evidence="10">
        <text>tRNA(Val) + L-valine + ATP = L-valyl-tRNA(Val) + AMP + diphosphate</text>
        <dbReference type="Rhea" id="RHEA:10704"/>
        <dbReference type="Rhea" id="RHEA-COMP:9672"/>
        <dbReference type="Rhea" id="RHEA-COMP:9708"/>
        <dbReference type="ChEBI" id="CHEBI:30616"/>
        <dbReference type="ChEBI" id="CHEBI:33019"/>
        <dbReference type="ChEBI" id="CHEBI:57762"/>
        <dbReference type="ChEBI" id="CHEBI:78442"/>
        <dbReference type="ChEBI" id="CHEBI:78537"/>
        <dbReference type="ChEBI" id="CHEBI:456215"/>
        <dbReference type="EC" id="6.1.1.9"/>
    </reaction>
</comment>
<dbReference type="GO" id="GO:0002161">
    <property type="term" value="F:aminoacyl-tRNA deacylase activity"/>
    <property type="evidence" value="ECO:0007669"/>
    <property type="project" value="InterPro"/>
</dbReference>
<dbReference type="InterPro" id="IPR002300">
    <property type="entry name" value="aa-tRNA-synth_Ia"/>
</dbReference>
<dbReference type="PANTHER" id="PTHR11946">
    <property type="entry name" value="VALYL-TRNA SYNTHETASES"/>
    <property type="match status" value="1"/>
</dbReference>
<dbReference type="InterPro" id="IPR033705">
    <property type="entry name" value="Anticodon_Ia_Val"/>
</dbReference>
<dbReference type="InterPro" id="IPR037118">
    <property type="entry name" value="Val-tRNA_synth_C_sf"/>
</dbReference>
<evidence type="ECO:0000256" key="5">
    <source>
        <dbReference type="ARBA" id="ARBA00022840"/>
    </source>
</evidence>
<dbReference type="InterPro" id="IPR002303">
    <property type="entry name" value="Valyl-tRNA_ligase"/>
</dbReference>
<dbReference type="GO" id="GO:0004832">
    <property type="term" value="F:valine-tRNA ligase activity"/>
    <property type="evidence" value="ECO:0007669"/>
    <property type="project" value="UniProtKB-UniRule"/>
</dbReference>
<dbReference type="InterPro" id="IPR009008">
    <property type="entry name" value="Val/Leu/Ile-tRNA-synth_edit"/>
</dbReference>
<dbReference type="NCBIfam" id="TIGR00422">
    <property type="entry name" value="valS"/>
    <property type="match status" value="1"/>
</dbReference>
<keyword evidence="6" id="KW-0648">Protein biosynthesis</keyword>
<feature type="domain" description="Methionyl/Valyl/Leucyl/Isoleucyl-tRNA synthetase anticodon-binding" evidence="15">
    <location>
        <begin position="436"/>
        <end position="589"/>
    </location>
</feature>
<dbReference type="Gene3D" id="1.10.287.380">
    <property type="entry name" value="Valyl-tRNA synthetase, C-terminal domain"/>
    <property type="match status" value="1"/>
</dbReference>
<gene>
    <name evidence="17" type="ORF">DRP43_04700</name>
</gene>
<organism evidence="17 18">
    <name type="scientific">candidate division TA06 bacterium</name>
    <dbReference type="NCBI Taxonomy" id="2250710"/>
    <lineage>
        <taxon>Bacteria</taxon>
        <taxon>Bacteria division TA06</taxon>
    </lineage>
</organism>
<accession>A0A660SF54</accession>
<feature type="domain" description="Valyl-tRNA synthetase tRNA-binding arm" evidence="16">
    <location>
        <begin position="648"/>
        <end position="710"/>
    </location>
</feature>
<dbReference type="FunFam" id="1.10.287.380:FF:000001">
    <property type="entry name" value="Valine--tRNA ligase"/>
    <property type="match status" value="1"/>
</dbReference>
<evidence type="ECO:0000256" key="12">
    <source>
        <dbReference type="NCBIfam" id="TIGR00422"/>
    </source>
</evidence>
<dbReference type="SUPFAM" id="SSF47323">
    <property type="entry name" value="Anticodon-binding domain of a subclass of class I aminoacyl-tRNA synthetases"/>
    <property type="match status" value="1"/>
</dbReference>
<evidence type="ECO:0000256" key="3">
    <source>
        <dbReference type="ARBA" id="ARBA00022598"/>
    </source>
</evidence>
<dbReference type="SUPFAM" id="SSF46589">
    <property type="entry name" value="tRNA-binding arm"/>
    <property type="match status" value="1"/>
</dbReference>
<dbReference type="SUPFAM" id="SSF50677">
    <property type="entry name" value="ValRS/IleRS/LeuRS editing domain"/>
    <property type="match status" value="1"/>
</dbReference>
<dbReference type="FunFam" id="3.90.740.10:FF:000005">
    <property type="entry name" value="Valine--tRNA ligase, mitochondrial"/>
    <property type="match status" value="1"/>
</dbReference>
<dbReference type="SUPFAM" id="SSF52374">
    <property type="entry name" value="Nucleotidylyl transferase"/>
    <property type="match status" value="1"/>
</dbReference>
<dbReference type="GO" id="GO:0005829">
    <property type="term" value="C:cytosol"/>
    <property type="evidence" value="ECO:0007669"/>
    <property type="project" value="TreeGrafter"/>
</dbReference>
<evidence type="ECO:0000259" key="15">
    <source>
        <dbReference type="Pfam" id="PF08264"/>
    </source>
</evidence>
<dbReference type="Pfam" id="PF00133">
    <property type="entry name" value="tRNA-synt_1"/>
    <property type="match status" value="1"/>
</dbReference>
<dbReference type="FunFam" id="3.40.50.620:FF:000098">
    <property type="entry name" value="Valine--tRNA ligase"/>
    <property type="match status" value="1"/>
</dbReference>
<dbReference type="CDD" id="cd07962">
    <property type="entry name" value="Anticodon_Ia_Val"/>
    <property type="match status" value="1"/>
</dbReference>